<evidence type="ECO:0000313" key="2">
    <source>
        <dbReference type="Proteomes" id="UP001178461"/>
    </source>
</evidence>
<protein>
    <submittedName>
        <fullName evidence="1">Uncharacterized protein</fullName>
    </submittedName>
</protein>
<organism evidence="1 2">
    <name type="scientific">Podarcis lilfordi</name>
    <name type="common">Lilford's wall lizard</name>
    <dbReference type="NCBI Taxonomy" id="74358"/>
    <lineage>
        <taxon>Eukaryota</taxon>
        <taxon>Metazoa</taxon>
        <taxon>Chordata</taxon>
        <taxon>Craniata</taxon>
        <taxon>Vertebrata</taxon>
        <taxon>Euteleostomi</taxon>
        <taxon>Lepidosauria</taxon>
        <taxon>Squamata</taxon>
        <taxon>Bifurcata</taxon>
        <taxon>Unidentata</taxon>
        <taxon>Episquamata</taxon>
        <taxon>Laterata</taxon>
        <taxon>Lacertibaenia</taxon>
        <taxon>Lacertidae</taxon>
        <taxon>Podarcis</taxon>
    </lineage>
</organism>
<accession>A0AA35PDR6</accession>
<reference evidence="1" key="1">
    <citation type="submission" date="2022-12" db="EMBL/GenBank/DDBJ databases">
        <authorList>
            <person name="Alioto T."/>
            <person name="Alioto T."/>
            <person name="Gomez Garrido J."/>
        </authorList>
    </citation>
    <scope>NUCLEOTIDE SEQUENCE</scope>
</reference>
<dbReference type="Proteomes" id="UP001178461">
    <property type="component" value="Chromosome 9"/>
</dbReference>
<name>A0AA35PDR6_9SAUR</name>
<dbReference type="AlphaFoldDB" id="A0AA35PDR6"/>
<gene>
    <name evidence="1" type="ORF">PODLI_1B037413</name>
</gene>
<sequence length="67" mass="7904">MLGLPSHAENGAAILVSRTSTTCRSFLRFRPLVQKTYFWWDHRLLVNISRAELKFRAQLPRGEHFYL</sequence>
<proteinExistence type="predicted"/>
<dbReference type="EMBL" id="OX395134">
    <property type="protein sequence ID" value="CAI5784539.1"/>
    <property type="molecule type" value="Genomic_DNA"/>
</dbReference>
<evidence type="ECO:0000313" key="1">
    <source>
        <dbReference type="EMBL" id="CAI5784539.1"/>
    </source>
</evidence>
<keyword evidence="2" id="KW-1185">Reference proteome</keyword>